<dbReference type="GO" id="GO:0004497">
    <property type="term" value="F:monooxygenase activity"/>
    <property type="evidence" value="ECO:0007669"/>
    <property type="project" value="UniProtKB-KW"/>
</dbReference>
<gene>
    <name evidence="8" type="ORF">Ltuc_2118</name>
</gene>
<keyword evidence="3" id="KW-0479">Metal-binding</keyword>
<dbReference type="RefSeq" id="WP_058521240.1">
    <property type="nucleotide sequence ID" value="NZ_CAAAIP010000006.1"/>
</dbReference>
<dbReference type="SUPFAM" id="SSF50022">
    <property type="entry name" value="ISP domain"/>
    <property type="match status" value="1"/>
</dbReference>
<sequence length="362" mass="41987">MNKFYVDPDIAKASTLPAHFYTSSECFEQAKEKIFARTWQFCCSTECLRLNGQLVPFTLLPGLLDEPLLFVCDEQNHFRCLSNVCTHRGNILIEVPCSSEKIKCSYHGRRFNLCGEFLHMPEFEKTCNFPTAKDNLPQIPFDCLESFLFASLAPQVPFKDVFADIKERLFWLPMEKMRLDMNRSRDYLVKAHWALYCENYLEALHIPFVHHSLRKVIDCTTYTTELYRYCNLQLALASHGEESFVLPKDSPDYGKQVAAYYYWIFPNTMLNFYPWGCSVNVVKPLGPALTKVSFLTYVLDETKLGKGAGGDLDKVEREDEEVVESVQRGVRSRFYEAGRFSPTKEQGIHHFQRLLCEFLNDK</sequence>
<dbReference type="Pfam" id="PF00848">
    <property type="entry name" value="Ring_hydroxyl_A"/>
    <property type="match status" value="1"/>
</dbReference>
<name>A0A0W0ZYT8_9GAMM</name>
<keyword evidence="4" id="KW-0560">Oxidoreductase</keyword>
<dbReference type="EMBL" id="LNZA01000001">
    <property type="protein sequence ID" value="KTD74271.1"/>
    <property type="molecule type" value="Genomic_DNA"/>
</dbReference>
<keyword evidence="9" id="KW-1185">Reference proteome</keyword>
<feature type="domain" description="Rieske" evidence="7">
    <location>
        <begin position="52"/>
        <end position="150"/>
    </location>
</feature>
<keyword evidence="8" id="KW-0503">Monooxygenase</keyword>
<organism evidence="8 9">
    <name type="scientific">Legionella tucsonensis</name>
    <dbReference type="NCBI Taxonomy" id="40335"/>
    <lineage>
        <taxon>Bacteria</taxon>
        <taxon>Pseudomonadati</taxon>
        <taxon>Pseudomonadota</taxon>
        <taxon>Gammaproteobacteria</taxon>
        <taxon>Legionellales</taxon>
        <taxon>Legionellaceae</taxon>
        <taxon>Legionella</taxon>
    </lineage>
</organism>
<dbReference type="Gene3D" id="3.90.380.10">
    <property type="entry name" value="Naphthalene 1,2-dioxygenase Alpha Subunit, Chain A, domain 1"/>
    <property type="match status" value="1"/>
</dbReference>
<evidence type="ECO:0000259" key="7">
    <source>
        <dbReference type="PROSITE" id="PS51296"/>
    </source>
</evidence>
<dbReference type="PANTHER" id="PTHR43756:SF5">
    <property type="entry name" value="CHOLINE MONOOXYGENASE, CHLOROPLASTIC"/>
    <property type="match status" value="1"/>
</dbReference>
<keyword evidence="6" id="KW-0411">Iron-sulfur</keyword>
<comment type="cofactor">
    <cofactor evidence="1">
        <name>Fe cation</name>
        <dbReference type="ChEBI" id="CHEBI:24875"/>
    </cofactor>
</comment>
<dbReference type="PANTHER" id="PTHR43756">
    <property type="entry name" value="CHOLINE MONOOXYGENASE, CHLOROPLASTIC"/>
    <property type="match status" value="1"/>
</dbReference>
<evidence type="ECO:0000313" key="9">
    <source>
        <dbReference type="Proteomes" id="UP000054693"/>
    </source>
</evidence>
<evidence type="ECO:0000256" key="6">
    <source>
        <dbReference type="ARBA" id="ARBA00023014"/>
    </source>
</evidence>
<dbReference type="SUPFAM" id="SSF55961">
    <property type="entry name" value="Bet v1-like"/>
    <property type="match status" value="1"/>
</dbReference>
<dbReference type="InterPro" id="IPR015879">
    <property type="entry name" value="Ring_hydroxy_dOase_asu_C_dom"/>
</dbReference>
<dbReference type="InterPro" id="IPR036922">
    <property type="entry name" value="Rieske_2Fe-2S_sf"/>
</dbReference>
<dbReference type="Proteomes" id="UP000054693">
    <property type="component" value="Unassembled WGS sequence"/>
</dbReference>
<dbReference type="Gene3D" id="2.102.10.10">
    <property type="entry name" value="Rieske [2Fe-2S] iron-sulphur domain"/>
    <property type="match status" value="1"/>
</dbReference>
<keyword evidence="5" id="KW-0408">Iron</keyword>
<evidence type="ECO:0000256" key="4">
    <source>
        <dbReference type="ARBA" id="ARBA00023002"/>
    </source>
</evidence>
<evidence type="ECO:0000313" key="8">
    <source>
        <dbReference type="EMBL" id="KTD74271.1"/>
    </source>
</evidence>
<proteinExistence type="predicted"/>
<dbReference type="OrthoDB" id="9769355at2"/>
<dbReference type="PROSITE" id="PS51296">
    <property type="entry name" value="RIESKE"/>
    <property type="match status" value="1"/>
</dbReference>
<comment type="caution">
    <text evidence="8">The sequence shown here is derived from an EMBL/GenBank/DDBJ whole genome shotgun (WGS) entry which is preliminary data.</text>
</comment>
<evidence type="ECO:0000256" key="1">
    <source>
        <dbReference type="ARBA" id="ARBA00001962"/>
    </source>
</evidence>
<evidence type="ECO:0000256" key="3">
    <source>
        <dbReference type="ARBA" id="ARBA00022723"/>
    </source>
</evidence>
<dbReference type="GO" id="GO:0051537">
    <property type="term" value="F:2 iron, 2 sulfur cluster binding"/>
    <property type="evidence" value="ECO:0007669"/>
    <property type="project" value="UniProtKB-KW"/>
</dbReference>
<dbReference type="STRING" id="40335.Ltuc_2118"/>
<dbReference type="PATRIC" id="fig|40335.7.peg.2254"/>
<dbReference type="InterPro" id="IPR001663">
    <property type="entry name" value="Rng_hydr_dOase-A"/>
</dbReference>
<accession>A0A0W0ZYT8</accession>
<dbReference type="InterPro" id="IPR017941">
    <property type="entry name" value="Rieske_2Fe-2S"/>
</dbReference>
<evidence type="ECO:0000256" key="2">
    <source>
        <dbReference type="ARBA" id="ARBA00022714"/>
    </source>
</evidence>
<dbReference type="AlphaFoldDB" id="A0A0W0ZYT8"/>
<reference evidence="8 9" key="1">
    <citation type="submission" date="2015-11" db="EMBL/GenBank/DDBJ databases">
        <title>Genomic analysis of 38 Legionella species identifies large and diverse effector repertoires.</title>
        <authorList>
            <person name="Burstein D."/>
            <person name="Amaro F."/>
            <person name="Zusman T."/>
            <person name="Lifshitz Z."/>
            <person name="Cohen O."/>
            <person name="Gilbert J.A."/>
            <person name="Pupko T."/>
            <person name="Shuman H.A."/>
            <person name="Segal G."/>
        </authorList>
    </citation>
    <scope>NUCLEOTIDE SEQUENCE [LARGE SCALE GENOMIC DNA]</scope>
    <source>
        <strain evidence="8 9">ATCC 49180</strain>
    </source>
</reference>
<dbReference type="Pfam" id="PF00355">
    <property type="entry name" value="Rieske"/>
    <property type="match status" value="1"/>
</dbReference>
<dbReference type="GO" id="GO:0005506">
    <property type="term" value="F:iron ion binding"/>
    <property type="evidence" value="ECO:0007669"/>
    <property type="project" value="InterPro"/>
</dbReference>
<dbReference type="CDD" id="cd03469">
    <property type="entry name" value="Rieske_RO_Alpha_N"/>
    <property type="match status" value="1"/>
</dbReference>
<evidence type="ECO:0000256" key="5">
    <source>
        <dbReference type="ARBA" id="ARBA00023004"/>
    </source>
</evidence>
<keyword evidence="2" id="KW-0001">2Fe-2S</keyword>
<protein>
    <submittedName>
        <fullName evidence="8">Choline monooxygenase</fullName>
    </submittedName>
</protein>